<feature type="compositionally biased region" description="Polar residues" evidence="9">
    <location>
        <begin position="239"/>
        <end position="249"/>
    </location>
</feature>
<feature type="region of interest" description="Disordered" evidence="9">
    <location>
        <begin position="331"/>
        <end position="366"/>
    </location>
</feature>
<dbReference type="PANTHER" id="PTHR22937:SF136">
    <property type="entry name" value="RING-TYPE E3 UBIQUITIN TRANSFERASE"/>
    <property type="match status" value="1"/>
</dbReference>
<feature type="region of interest" description="Disordered" evidence="9">
    <location>
        <begin position="228"/>
        <end position="310"/>
    </location>
</feature>
<dbReference type="SUPFAM" id="SSF57850">
    <property type="entry name" value="RING/U-box"/>
    <property type="match status" value="1"/>
</dbReference>
<dbReference type="GO" id="GO:0008270">
    <property type="term" value="F:zinc ion binding"/>
    <property type="evidence" value="ECO:0007669"/>
    <property type="project" value="UniProtKB-KW"/>
</dbReference>
<reference evidence="12 13" key="2">
    <citation type="submission" date="2025-04" db="UniProtKB">
        <authorList>
            <consortium name="RefSeq"/>
        </authorList>
    </citation>
    <scope>IDENTIFICATION</scope>
    <source>
        <tissue evidence="12 13">Leaf</tissue>
    </source>
</reference>
<keyword evidence="6" id="KW-0833">Ubl conjugation pathway</keyword>
<evidence type="ECO:0000313" key="11">
    <source>
        <dbReference type="Proteomes" id="UP000515123"/>
    </source>
</evidence>
<keyword evidence="11" id="KW-1185">Reference proteome</keyword>
<evidence type="ECO:0000256" key="7">
    <source>
        <dbReference type="ARBA" id="ARBA00022833"/>
    </source>
</evidence>
<organism evidence="12">
    <name type="scientific">Ananas comosus</name>
    <name type="common">Pineapple</name>
    <name type="synonym">Ananas ananas</name>
    <dbReference type="NCBI Taxonomy" id="4615"/>
    <lineage>
        <taxon>Eukaryota</taxon>
        <taxon>Viridiplantae</taxon>
        <taxon>Streptophyta</taxon>
        <taxon>Embryophyta</taxon>
        <taxon>Tracheophyta</taxon>
        <taxon>Spermatophyta</taxon>
        <taxon>Magnoliopsida</taxon>
        <taxon>Liliopsida</taxon>
        <taxon>Poales</taxon>
        <taxon>Bromeliaceae</taxon>
        <taxon>Bromelioideae</taxon>
        <taxon>Ananas</taxon>
    </lineage>
</organism>
<comment type="catalytic activity">
    <reaction evidence="1">
        <text>S-ubiquitinyl-[E2 ubiquitin-conjugating enzyme]-L-cysteine + [acceptor protein]-L-lysine = [E2 ubiquitin-conjugating enzyme]-L-cysteine + N(6)-ubiquitinyl-[acceptor protein]-L-lysine.</text>
        <dbReference type="EC" id="2.3.2.27"/>
    </reaction>
</comment>
<dbReference type="PANTHER" id="PTHR22937">
    <property type="entry name" value="E3 UBIQUITIN-PROTEIN LIGASE RNF165"/>
    <property type="match status" value="1"/>
</dbReference>
<keyword evidence="7" id="KW-0862">Zinc</keyword>
<evidence type="ECO:0000256" key="5">
    <source>
        <dbReference type="ARBA" id="ARBA00022771"/>
    </source>
</evidence>
<dbReference type="GeneID" id="109711953"/>
<evidence type="ECO:0000256" key="9">
    <source>
        <dbReference type="SAM" id="MobiDB-lite"/>
    </source>
</evidence>
<dbReference type="PROSITE" id="PS50089">
    <property type="entry name" value="ZF_RING_2"/>
    <property type="match status" value="1"/>
</dbReference>
<feature type="compositionally biased region" description="Basic and acidic residues" evidence="9">
    <location>
        <begin position="228"/>
        <end position="238"/>
    </location>
</feature>
<feature type="compositionally biased region" description="Low complexity" evidence="9">
    <location>
        <begin position="280"/>
        <end position="291"/>
    </location>
</feature>
<feature type="region of interest" description="Disordered" evidence="9">
    <location>
        <begin position="1"/>
        <end position="104"/>
    </location>
</feature>
<protein>
    <recommendedName>
        <fullName evidence="2">RING-type E3 ubiquitin transferase</fullName>
        <ecNumber evidence="2">2.3.2.27</ecNumber>
    </recommendedName>
</protein>
<dbReference type="OrthoDB" id="8062037at2759"/>
<dbReference type="GO" id="GO:0061630">
    <property type="term" value="F:ubiquitin protein ligase activity"/>
    <property type="evidence" value="ECO:0007669"/>
    <property type="project" value="UniProtKB-EC"/>
</dbReference>
<dbReference type="InterPro" id="IPR001841">
    <property type="entry name" value="Znf_RING"/>
</dbReference>
<dbReference type="InterPro" id="IPR045191">
    <property type="entry name" value="MBR1/2-like"/>
</dbReference>
<evidence type="ECO:0000256" key="1">
    <source>
        <dbReference type="ARBA" id="ARBA00000900"/>
    </source>
</evidence>
<evidence type="ECO:0000256" key="3">
    <source>
        <dbReference type="ARBA" id="ARBA00022679"/>
    </source>
</evidence>
<evidence type="ECO:0000259" key="10">
    <source>
        <dbReference type="PROSITE" id="PS50089"/>
    </source>
</evidence>
<evidence type="ECO:0000256" key="6">
    <source>
        <dbReference type="ARBA" id="ARBA00022786"/>
    </source>
</evidence>
<gene>
    <name evidence="12 13" type="primary">LOC109711953</name>
</gene>
<dbReference type="FunFam" id="3.30.40.10:FF:000504">
    <property type="entry name" value="E3 ubiquitin-protein ligase arkadia"/>
    <property type="match status" value="1"/>
</dbReference>
<feature type="compositionally biased region" description="Polar residues" evidence="9">
    <location>
        <begin position="17"/>
        <end position="27"/>
    </location>
</feature>
<feature type="region of interest" description="Disordered" evidence="9">
    <location>
        <begin position="148"/>
        <end position="167"/>
    </location>
</feature>
<proteinExistence type="predicted"/>
<accession>A0A6P5F5M7</accession>
<reference evidence="11" key="1">
    <citation type="journal article" date="2015" name="Nat. Genet.">
        <title>The pineapple genome and the evolution of CAM photosynthesis.</title>
        <authorList>
            <person name="Ming R."/>
            <person name="VanBuren R."/>
            <person name="Wai C.M."/>
            <person name="Tang H."/>
            <person name="Schatz M.C."/>
            <person name="Bowers J.E."/>
            <person name="Lyons E."/>
            <person name="Wang M.L."/>
            <person name="Chen J."/>
            <person name="Biggers E."/>
            <person name="Zhang J."/>
            <person name="Huang L."/>
            <person name="Zhang L."/>
            <person name="Miao W."/>
            <person name="Zhang J."/>
            <person name="Ye Z."/>
            <person name="Miao C."/>
            <person name="Lin Z."/>
            <person name="Wang H."/>
            <person name="Zhou H."/>
            <person name="Yim W.C."/>
            <person name="Priest H.D."/>
            <person name="Zheng C."/>
            <person name="Woodhouse M."/>
            <person name="Edger P.P."/>
            <person name="Guyot R."/>
            <person name="Guo H.B."/>
            <person name="Guo H."/>
            <person name="Zheng G."/>
            <person name="Singh R."/>
            <person name="Sharma A."/>
            <person name="Min X."/>
            <person name="Zheng Y."/>
            <person name="Lee H."/>
            <person name="Gurtowski J."/>
            <person name="Sedlazeck F.J."/>
            <person name="Harkess A."/>
            <person name="McKain M.R."/>
            <person name="Liao Z."/>
            <person name="Fang J."/>
            <person name="Liu J."/>
            <person name="Zhang X."/>
            <person name="Zhang Q."/>
            <person name="Hu W."/>
            <person name="Qin Y."/>
            <person name="Wang K."/>
            <person name="Chen L.Y."/>
            <person name="Shirley N."/>
            <person name="Lin Y.R."/>
            <person name="Liu L.Y."/>
            <person name="Hernandez A.G."/>
            <person name="Wright C.L."/>
            <person name="Bulone V."/>
            <person name="Tuskan G.A."/>
            <person name="Heath K."/>
            <person name="Zee F."/>
            <person name="Moore P.H."/>
            <person name="Sunkar R."/>
            <person name="Leebens-Mack J.H."/>
            <person name="Mockler T."/>
            <person name="Bennetzen J.L."/>
            <person name="Freeling M."/>
            <person name="Sankoff D."/>
            <person name="Paterson A.H."/>
            <person name="Zhu X."/>
            <person name="Yang X."/>
            <person name="Smith J.A."/>
            <person name="Cushman J.C."/>
            <person name="Paull R.E."/>
            <person name="Yu Q."/>
        </authorList>
    </citation>
    <scope>NUCLEOTIDE SEQUENCE [LARGE SCALE GENOMIC DNA]</scope>
    <source>
        <strain evidence="11">cv. F153</strain>
    </source>
</reference>
<name>A0A6P5F5M7_ANACO</name>
<dbReference type="RefSeq" id="XP_020090922.1">
    <property type="nucleotide sequence ID" value="XM_020235333.1"/>
</dbReference>
<evidence type="ECO:0000256" key="4">
    <source>
        <dbReference type="ARBA" id="ARBA00022723"/>
    </source>
</evidence>
<feature type="compositionally biased region" description="Basic and acidic residues" evidence="9">
    <location>
        <begin position="93"/>
        <end position="103"/>
    </location>
</feature>
<dbReference type="InterPro" id="IPR013083">
    <property type="entry name" value="Znf_RING/FYVE/PHD"/>
</dbReference>
<dbReference type="Gene3D" id="3.30.40.10">
    <property type="entry name" value="Zinc/RING finger domain, C3HC4 (zinc finger)"/>
    <property type="match status" value="1"/>
</dbReference>
<dbReference type="SMART" id="SM00184">
    <property type="entry name" value="RING"/>
    <property type="match status" value="1"/>
</dbReference>
<dbReference type="AlphaFoldDB" id="A0A6P5F5M7"/>
<keyword evidence="4" id="KW-0479">Metal-binding</keyword>
<feature type="compositionally biased region" description="Low complexity" evidence="9">
    <location>
        <begin position="337"/>
        <end position="348"/>
    </location>
</feature>
<evidence type="ECO:0000256" key="8">
    <source>
        <dbReference type="PROSITE-ProRule" id="PRU00175"/>
    </source>
</evidence>
<dbReference type="Proteomes" id="UP000515123">
    <property type="component" value="Linkage group 6"/>
</dbReference>
<evidence type="ECO:0000256" key="2">
    <source>
        <dbReference type="ARBA" id="ARBA00012483"/>
    </source>
</evidence>
<sequence>MEEYSGRRSSGGVRFSKTASGISLRSQNLEEKSNQNCNKFGVGSSRINAVKSTQIDNLERPRNARASFRSTSSKAIVGSTSRSTSRKSHHEKQKQSVLEERNIAENSGSSKAVIEYSEDSISNSGDSISNSTTEGFNSHKYQGISMHNVESSRRASSSSSSSSKQRNKELCLGSSSFGRIGSASKKFSLASKSSPGFKNLSCASVSDVLPSGCSSSDLNRSKRVEAFRKRASEGESSSRVKSLIGSSSRGIPGPCLPVPEQSASRLAARRTGNPQSSRDGAVSSGIVSASSEEPRVGVSDQRASNEEIPISIQEAVPEISSRPFSRELTRALLSPGRRSSTSRDSQSRSTHRTEESGSSGDRSGQRRINMEGIAEVLLALDRIEQDELTYEQLLALEANFFLGGFNFLDQHRDMRMDIDNMSYEELLALEEKMGTVSTALSAEQLAKCLKRTIYLQDSIGRGISTRIVEDIKCSICQEEYVKGDELGTLRCEHRYHIACAHQWFRLKNWCPICKASAAPS</sequence>
<keyword evidence="3" id="KW-0808">Transferase</keyword>
<dbReference type="RefSeq" id="XP_020090924.1">
    <property type="nucleotide sequence ID" value="XM_020235335.1"/>
</dbReference>
<dbReference type="EC" id="2.3.2.27" evidence="2"/>
<feature type="domain" description="RING-type" evidence="10">
    <location>
        <begin position="473"/>
        <end position="514"/>
    </location>
</feature>
<evidence type="ECO:0000313" key="12">
    <source>
        <dbReference type="RefSeq" id="XP_020090922.1"/>
    </source>
</evidence>
<evidence type="ECO:0000313" key="13">
    <source>
        <dbReference type="RefSeq" id="XP_020090924.1"/>
    </source>
</evidence>
<keyword evidence="5 8" id="KW-0863">Zinc-finger</keyword>
<feature type="compositionally biased region" description="Low complexity" evidence="9">
    <location>
        <begin position="154"/>
        <end position="163"/>
    </location>
</feature>
<feature type="compositionally biased region" description="Polar residues" evidence="9">
    <location>
        <begin position="45"/>
        <end position="56"/>
    </location>
</feature>
<dbReference type="Pfam" id="PF13639">
    <property type="entry name" value="zf-RING_2"/>
    <property type="match status" value="1"/>
</dbReference>